<evidence type="ECO:0000256" key="2">
    <source>
        <dbReference type="SAM" id="Phobius"/>
    </source>
</evidence>
<evidence type="ECO:0008006" key="5">
    <source>
        <dbReference type="Google" id="ProtNLM"/>
    </source>
</evidence>
<dbReference type="AlphaFoldDB" id="A0A7G6E5M8"/>
<protein>
    <recommendedName>
        <fullName evidence="5">Septum formation initiator family protein</fullName>
    </recommendedName>
</protein>
<dbReference type="Proteomes" id="UP000515847">
    <property type="component" value="Chromosome"/>
</dbReference>
<evidence type="ECO:0000313" key="3">
    <source>
        <dbReference type="EMBL" id="QNB47382.1"/>
    </source>
</evidence>
<organism evidence="3 4">
    <name type="scientific">Thermanaerosceptrum fracticalcis</name>
    <dbReference type="NCBI Taxonomy" id="1712410"/>
    <lineage>
        <taxon>Bacteria</taxon>
        <taxon>Bacillati</taxon>
        <taxon>Bacillota</taxon>
        <taxon>Clostridia</taxon>
        <taxon>Eubacteriales</taxon>
        <taxon>Peptococcaceae</taxon>
        <taxon>Thermanaerosceptrum</taxon>
    </lineage>
</organism>
<reference evidence="3 4" key="1">
    <citation type="journal article" date="2019" name="Front. Microbiol.">
        <title>Thermoanaerosceptrum fracticalcis gen. nov. sp. nov., a Novel Fumarate-Fermenting Microorganism From a Deep Fractured Carbonate Aquifer of the US Great Basin.</title>
        <authorList>
            <person name="Hamilton-Brehm S.D."/>
            <person name="Stewart L.E."/>
            <person name="Zavarin M."/>
            <person name="Caldwell M."/>
            <person name="Lawson P.A."/>
            <person name="Onstott T.C."/>
            <person name="Grzymski J."/>
            <person name="Neveux I."/>
            <person name="Lollar B.S."/>
            <person name="Russell C.E."/>
            <person name="Moser D.P."/>
        </authorList>
    </citation>
    <scope>NUCLEOTIDE SEQUENCE [LARGE SCALE GENOMIC DNA]</scope>
    <source>
        <strain evidence="3 4">DRI-13</strain>
    </source>
</reference>
<keyword evidence="2" id="KW-1133">Transmembrane helix</keyword>
<dbReference type="RefSeq" id="WP_051965574.1">
    <property type="nucleotide sequence ID" value="NZ_CP045798.1"/>
</dbReference>
<dbReference type="Pfam" id="PF04977">
    <property type="entry name" value="DivIC"/>
    <property type="match status" value="1"/>
</dbReference>
<sequence length="138" mass="15941">MIRKEKKLYSEEVPRLYVLNNEEQAAKTIRKRRKIPKYFKLLSSALGVYLLFAFLAGGYEIWQLKKQLEQIDLEKKVLLEQRTRLEQDIKALQEPEIIERIARESLGLVKPGETVIVPAIPGKNIPKPKEVNSAEIAD</sequence>
<feature type="coiled-coil region" evidence="1">
    <location>
        <begin position="61"/>
        <end position="88"/>
    </location>
</feature>
<feature type="transmembrane region" description="Helical" evidence="2">
    <location>
        <begin position="38"/>
        <end position="59"/>
    </location>
</feature>
<keyword evidence="2" id="KW-0812">Transmembrane</keyword>
<proteinExistence type="predicted"/>
<gene>
    <name evidence="3" type="ORF">BR63_14440</name>
</gene>
<dbReference type="EMBL" id="CP045798">
    <property type="protein sequence ID" value="QNB47382.1"/>
    <property type="molecule type" value="Genomic_DNA"/>
</dbReference>
<evidence type="ECO:0000313" key="4">
    <source>
        <dbReference type="Proteomes" id="UP000515847"/>
    </source>
</evidence>
<keyword evidence="2" id="KW-0472">Membrane</keyword>
<dbReference type="OrthoDB" id="9815382at2"/>
<dbReference type="KEGG" id="tfr:BR63_14440"/>
<dbReference type="InterPro" id="IPR007060">
    <property type="entry name" value="FtsL/DivIC"/>
</dbReference>
<name>A0A7G6E5M8_THEFR</name>
<keyword evidence="1" id="KW-0175">Coiled coil</keyword>
<accession>A0A7G6E5M8</accession>
<evidence type="ECO:0000256" key="1">
    <source>
        <dbReference type="SAM" id="Coils"/>
    </source>
</evidence>
<keyword evidence="4" id="KW-1185">Reference proteome</keyword>